<keyword evidence="4" id="KW-0472">Membrane</keyword>
<dbReference type="OrthoDB" id="271273at2759"/>
<evidence type="ECO:0000313" key="6">
    <source>
        <dbReference type="EMBL" id="ETO13452.1"/>
    </source>
</evidence>
<dbReference type="SMART" id="SM00119">
    <property type="entry name" value="HECTc"/>
    <property type="match status" value="1"/>
</dbReference>
<dbReference type="Pfam" id="PF00632">
    <property type="entry name" value="HECT"/>
    <property type="match status" value="1"/>
</dbReference>
<protein>
    <submittedName>
        <fullName evidence="6">Thyroid hormone receptor interactor 12-like protein</fullName>
    </submittedName>
</protein>
<keyword evidence="6" id="KW-0675">Receptor</keyword>
<evidence type="ECO:0000256" key="3">
    <source>
        <dbReference type="PROSITE-ProRule" id="PRU00104"/>
    </source>
</evidence>
<sequence length="695" mass="79836">MPVKDFIVHIQVDAISFIITPKKVCFAYVFFFSYTSLSFFVFEASFFFRRTDCAFCGHILQQWVLPTPRGALLRATNSFPFDKVSCLPHCILQCRCCHTMNFSVVNSANDSTMRSAVNSGQAQCEFVLYCHGGFYNGNGDYLPNQVIRREIFSPFHALPCDDVQIVPVLLTSQFMNQLKTLAAVFYHLCSLPTTNIRNYQELLALTSARTRMDREKMTHLSSHNEIVPFLHSSLSQKDAMDLDCKSELEHKEEPKPSPMEIDDAKDVTGSKYVRSESIYVRPIDNEFVPFNSVLQCDDDFYEFLGKLSVMSLTENKRLHLPMSPILFKKLLNTTSCNNVCQASQFGFEDLLYIHPNIHYVSLFYRLLKIAQKKNHYAMYCGADSNRGSHNDTSEHVQLRDSFPNYQDNYLTKWYEKANAWIESLYLMCDTPLLGLPLRECRSQGLSNLNLQSLEPYLHGIIEFYFGYGVEKQISSIIHGMKTLWLANSFDPCFVPFTHKEMHLMVNGELFKPWNIDYLQKNVRIRSSQLSSDALPNQKDTLLNKTIQLLFEILSELNQSQQSKFIRFLTASPSLPIGGLTALDPPFTISVSQISSNNNTNEANMEWPSTSTCQHTLRLTHMFQNKEILKEKLLKAMDICQTGFISIFHVWDTVPFAKKSLFCFVNLIIKTTVGPNKNYQYNDMFVIQKNLDPNPI</sequence>
<dbReference type="AlphaFoldDB" id="X6MJ51"/>
<dbReference type="GO" id="GO:0061630">
    <property type="term" value="F:ubiquitin protein ligase activity"/>
    <property type="evidence" value="ECO:0007669"/>
    <property type="project" value="InterPro"/>
</dbReference>
<feature type="active site" description="Glycyl thioester intermediate" evidence="3">
    <location>
        <position position="612"/>
    </location>
</feature>
<feature type="transmembrane region" description="Helical" evidence="4">
    <location>
        <begin position="25"/>
        <end position="48"/>
    </location>
</feature>
<organism evidence="6 7">
    <name type="scientific">Reticulomyxa filosa</name>
    <dbReference type="NCBI Taxonomy" id="46433"/>
    <lineage>
        <taxon>Eukaryota</taxon>
        <taxon>Sar</taxon>
        <taxon>Rhizaria</taxon>
        <taxon>Retaria</taxon>
        <taxon>Foraminifera</taxon>
        <taxon>Monothalamids</taxon>
        <taxon>Reticulomyxidae</taxon>
        <taxon>Reticulomyxa</taxon>
    </lineage>
</organism>
<dbReference type="GO" id="GO:0043161">
    <property type="term" value="P:proteasome-mediated ubiquitin-dependent protein catabolic process"/>
    <property type="evidence" value="ECO:0007669"/>
    <property type="project" value="TreeGrafter"/>
</dbReference>
<dbReference type="GO" id="GO:0000209">
    <property type="term" value="P:protein polyubiquitination"/>
    <property type="evidence" value="ECO:0007669"/>
    <property type="project" value="TreeGrafter"/>
</dbReference>
<evidence type="ECO:0000259" key="5">
    <source>
        <dbReference type="PROSITE" id="PS50237"/>
    </source>
</evidence>
<evidence type="ECO:0000256" key="4">
    <source>
        <dbReference type="SAM" id="Phobius"/>
    </source>
</evidence>
<gene>
    <name evidence="6" type="ORF">RFI_23921</name>
</gene>
<dbReference type="InterPro" id="IPR045322">
    <property type="entry name" value="HECTD1/TRIP12-like"/>
</dbReference>
<dbReference type="SUPFAM" id="SSF56204">
    <property type="entry name" value="Hect, E3 ligase catalytic domain"/>
    <property type="match status" value="1"/>
</dbReference>
<keyword evidence="4" id="KW-0812">Transmembrane</keyword>
<feature type="domain" description="HECT" evidence="5">
    <location>
        <begin position="451"/>
        <end position="643"/>
    </location>
</feature>
<name>X6MJ51_RETFI</name>
<dbReference type="Proteomes" id="UP000023152">
    <property type="component" value="Unassembled WGS sequence"/>
</dbReference>
<dbReference type="InterPro" id="IPR000569">
    <property type="entry name" value="HECT_dom"/>
</dbReference>
<reference evidence="6 7" key="1">
    <citation type="journal article" date="2013" name="Curr. Biol.">
        <title>The Genome of the Foraminiferan Reticulomyxa filosa.</title>
        <authorList>
            <person name="Glockner G."/>
            <person name="Hulsmann N."/>
            <person name="Schleicher M."/>
            <person name="Noegel A.A."/>
            <person name="Eichinger L."/>
            <person name="Gallinger C."/>
            <person name="Pawlowski J."/>
            <person name="Sierra R."/>
            <person name="Euteneuer U."/>
            <person name="Pillet L."/>
            <person name="Moustafa A."/>
            <person name="Platzer M."/>
            <person name="Groth M."/>
            <person name="Szafranski K."/>
            <person name="Schliwa M."/>
        </authorList>
    </citation>
    <scope>NUCLEOTIDE SEQUENCE [LARGE SCALE GENOMIC DNA]</scope>
</reference>
<evidence type="ECO:0000256" key="1">
    <source>
        <dbReference type="ARBA" id="ARBA00022679"/>
    </source>
</evidence>
<keyword evidence="1" id="KW-0808">Transferase</keyword>
<dbReference type="Gene3D" id="3.30.2410.10">
    <property type="entry name" value="Hect, E3 ligase catalytic domain"/>
    <property type="match status" value="1"/>
</dbReference>
<proteinExistence type="predicted"/>
<keyword evidence="4" id="KW-1133">Transmembrane helix</keyword>
<dbReference type="PANTHER" id="PTHR45670">
    <property type="entry name" value="E3 UBIQUITIN-PROTEIN LIGASE TRIP12"/>
    <property type="match status" value="1"/>
</dbReference>
<dbReference type="PANTHER" id="PTHR45670:SF1">
    <property type="entry name" value="E3 UBIQUITIN-PROTEIN LIGASE HECTD1"/>
    <property type="match status" value="1"/>
</dbReference>
<accession>X6MJ51</accession>
<keyword evidence="2 3" id="KW-0833">Ubl conjugation pathway</keyword>
<keyword evidence="7" id="KW-1185">Reference proteome</keyword>
<dbReference type="PROSITE" id="PS50237">
    <property type="entry name" value="HECT"/>
    <property type="match status" value="1"/>
</dbReference>
<evidence type="ECO:0000256" key="2">
    <source>
        <dbReference type="ARBA" id="ARBA00022786"/>
    </source>
</evidence>
<evidence type="ECO:0000313" key="7">
    <source>
        <dbReference type="Proteomes" id="UP000023152"/>
    </source>
</evidence>
<comment type="caution">
    <text evidence="6">The sequence shown here is derived from an EMBL/GenBank/DDBJ whole genome shotgun (WGS) entry which is preliminary data.</text>
</comment>
<dbReference type="InterPro" id="IPR035983">
    <property type="entry name" value="Hect_E3_ubiquitin_ligase"/>
</dbReference>
<dbReference type="EMBL" id="ASPP01020593">
    <property type="protein sequence ID" value="ETO13452.1"/>
    <property type="molecule type" value="Genomic_DNA"/>
</dbReference>